<evidence type="ECO:0000256" key="3">
    <source>
        <dbReference type="ARBA" id="ARBA00022676"/>
    </source>
</evidence>
<dbReference type="InterPro" id="IPR001173">
    <property type="entry name" value="Glyco_trans_2-like"/>
</dbReference>
<gene>
    <name evidence="7" type="ORF">J057_19010</name>
</gene>
<comment type="caution">
    <text evidence="7">The sequence shown here is derived from an EMBL/GenBank/DDBJ whole genome shotgun (WGS) entry which is preliminary data.</text>
</comment>
<dbReference type="PATRIC" id="fig|626887.3.peg.3794"/>
<evidence type="ECO:0000313" key="7">
    <source>
        <dbReference type="EMBL" id="ENO13516.1"/>
    </source>
</evidence>
<organism evidence="7 8">
    <name type="scientific">Marinobacter nanhaiticus D15-8W</name>
    <dbReference type="NCBI Taxonomy" id="626887"/>
    <lineage>
        <taxon>Bacteria</taxon>
        <taxon>Pseudomonadati</taxon>
        <taxon>Pseudomonadota</taxon>
        <taxon>Gammaproteobacteria</taxon>
        <taxon>Pseudomonadales</taxon>
        <taxon>Marinobacteraceae</taxon>
        <taxon>Marinobacter</taxon>
    </lineage>
</organism>
<evidence type="ECO:0000313" key="8">
    <source>
        <dbReference type="Proteomes" id="UP000013165"/>
    </source>
</evidence>
<dbReference type="CDD" id="cd02522">
    <property type="entry name" value="GT_2_like_a"/>
    <property type="match status" value="1"/>
</dbReference>
<accession>N6WPL2</accession>
<dbReference type="InterPro" id="IPR029044">
    <property type="entry name" value="Nucleotide-diphossugar_trans"/>
</dbReference>
<protein>
    <submittedName>
        <fullName evidence="7">Glycosyltransferase</fullName>
    </submittedName>
</protein>
<dbReference type="AlphaFoldDB" id="N6WPL2"/>
<proteinExistence type="predicted"/>
<dbReference type="Gene3D" id="3.90.550.10">
    <property type="entry name" value="Spore Coat Polysaccharide Biosynthesis Protein SpsA, Chain A"/>
    <property type="match status" value="1"/>
</dbReference>
<dbReference type="GO" id="GO:0005886">
    <property type="term" value="C:plasma membrane"/>
    <property type="evidence" value="ECO:0007669"/>
    <property type="project" value="UniProtKB-SubCell"/>
</dbReference>
<keyword evidence="4 7" id="KW-0808">Transferase</keyword>
<comment type="subcellular location">
    <subcellularLocation>
        <location evidence="1">Cell membrane</location>
    </subcellularLocation>
</comment>
<dbReference type="HOGENOM" id="CLU_025996_17_3_6"/>
<evidence type="ECO:0000256" key="2">
    <source>
        <dbReference type="ARBA" id="ARBA00022475"/>
    </source>
</evidence>
<dbReference type="InterPro" id="IPR026461">
    <property type="entry name" value="Trfase_2_rSAM/seldom_assoc"/>
</dbReference>
<evidence type="ECO:0000256" key="5">
    <source>
        <dbReference type="ARBA" id="ARBA00023136"/>
    </source>
</evidence>
<dbReference type="OrthoDB" id="5291101at2"/>
<reference evidence="7 8" key="1">
    <citation type="journal article" date="2013" name="Genome Announc.">
        <title>Genome Sequence of the Polycyclic Aromatic Hydrocarbon-Degrading Bacterium Strain Marinobacter nanhaiticus D15-8WT.</title>
        <authorList>
            <person name="Cui Z."/>
            <person name="Gao W."/>
            <person name="Li Q."/>
            <person name="Xu G."/>
            <person name="Zheng L."/>
        </authorList>
    </citation>
    <scope>NUCLEOTIDE SEQUENCE [LARGE SCALE GENOMIC DNA]</scope>
    <source>
        <strain evidence="7 8">D15-8W</strain>
    </source>
</reference>
<dbReference type="GO" id="GO:0016757">
    <property type="term" value="F:glycosyltransferase activity"/>
    <property type="evidence" value="ECO:0007669"/>
    <property type="project" value="UniProtKB-KW"/>
</dbReference>
<keyword evidence="3" id="KW-0328">Glycosyltransferase</keyword>
<evidence type="ECO:0000259" key="6">
    <source>
        <dbReference type="Pfam" id="PF00535"/>
    </source>
</evidence>
<feature type="domain" description="Glycosyltransferase 2-like" evidence="6">
    <location>
        <begin position="9"/>
        <end position="138"/>
    </location>
</feature>
<dbReference type="NCBIfam" id="TIGR04283">
    <property type="entry name" value="glyco_like_mftF"/>
    <property type="match status" value="1"/>
</dbReference>
<dbReference type="PANTHER" id="PTHR43646">
    <property type="entry name" value="GLYCOSYLTRANSFERASE"/>
    <property type="match status" value="1"/>
</dbReference>
<keyword evidence="2" id="KW-1003">Cell membrane</keyword>
<keyword evidence="8" id="KW-1185">Reference proteome</keyword>
<dbReference type="RefSeq" id="WP_004581737.1">
    <property type="nucleotide sequence ID" value="NZ_AP028878.1"/>
</dbReference>
<dbReference type="PANTHER" id="PTHR43646:SF2">
    <property type="entry name" value="GLYCOSYLTRANSFERASE 2-LIKE DOMAIN-CONTAINING PROTEIN"/>
    <property type="match status" value="1"/>
</dbReference>
<sequence>MVTVPLHVSFIVPVLNEAASIVVALGDLQGWREIGHEVIVVDGGSTDDTVALATPFCDQVIQASKGRASQMNAGAAVAGGEVVVFLHADTRLPLDALEHLQRFVDSPATWGRFDVRLSGGQWIYRVIGGLMNLRSRLTGMCTGDQAMFVRRAMFQEVGGFEPLPLMEDIALSRRLLVLSRPYCVRSQVVTDSRRWEKHGPWKTILMMWRLRWRYWRGEDPASLAEVYYPDVSSKPEH</sequence>
<dbReference type="Proteomes" id="UP000013165">
    <property type="component" value="Unassembled WGS sequence"/>
</dbReference>
<dbReference type="EMBL" id="APLQ01000014">
    <property type="protein sequence ID" value="ENO13516.1"/>
    <property type="molecule type" value="Genomic_DNA"/>
</dbReference>
<evidence type="ECO:0000256" key="1">
    <source>
        <dbReference type="ARBA" id="ARBA00004236"/>
    </source>
</evidence>
<dbReference type="Pfam" id="PF00535">
    <property type="entry name" value="Glycos_transf_2"/>
    <property type="match status" value="1"/>
</dbReference>
<name>N6WPL2_9GAMM</name>
<dbReference type="STRING" id="626887.J057_19010"/>
<dbReference type="eggNOG" id="COG1215">
    <property type="taxonomic scope" value="Bacteria"/>
</dbReference>
<dbReference type="SUPFAM" id="SSF53448">
    <property type="entry name" value="Nucleotide-diphospho-sugar transferases"/>
    <property type="match status" value="1"/>
</dbReference>
<evidence type="ECO:0000256" key="4">
    <source>
        <dbReference type="ARBA" id="ARBA00022679"/>
    </source>
</evidence>
<keyword evidence="5" id="KW-0472">Membrane</keyword>